<dbReference type="InterPro" id="IPR010282">
    <property type="entry name" value="Uncharacterised_HutD/Ves"/>
</dbReference>
<dbReference type="SUPFAM" id="SSF51182">
    <property type="entry name" value="RmlC-like cupins"/>
    <property type="match status" value="1"/>
</dbReference>
<protein>
    <submittedName>
        <fullName evidence="1">HutD family protein</fullName>
    </submittedName>
</protein>
<reference evidence="1 2" key="1">
    <citation type="submission" date="2021-06" db="EMBL/GenBank/DDBJ databases">
        <title>50 bacteria genomes isolated from Dapeng, Shenzhen, China.</title>
        <authorList>
            <person name="Zheng W."/>
            <person name="Yu S."/>
            <person name="Huang Y."/>
        </authorList>
    </citation>
    <scope>NUCLEOTIDE SEQUENCE [LARGE SCALE GENOMIC DNA]</scope>
    <source>
        <strain evidence="1 2">DP1N14-2</strain>
    </source>
</reference>
<dbReference type="Proteomes" id="UP000766629">
    <property type="component" value="Unassembled WGS sequence"/>
</dbReference>
<keyword evidence="2" id="KW-1185">Reference proteome</keyword>
<gene>
    <name evidence="1" type="ORF">KUV26_11465</name>
</gene>
<sequence length="177" mass="18134">MRFSALAARPVPWKNGGGLTRELASETKGGGTVWRLSLAEISRNGPFSAFPGLARIHCIVDGAGHTLSNDCTRLEARLLDLLEFDGGLQLECRLRDGPCKAFNVIYDPARVAASASVLGEGAVPVFGGRQALFVISGSLEITGTGRLGAGEGIVTASAASGAVSSGSAVVQVQLAPV</sequence>
<dbReference type="CDD" id="cd20293">
    <property type="entry name" value="cupin_HutD_N"/>
    <property type="match status" value="1"/>
</dbReference>
<comment type="caution">
    <text evidence="1">The sequence shown here is derived from an EMBL/GenBank/DDBJ whole genome shotgun (WGS) entry which is preliminary data.</text>
</comment>
<evidence type="ECO:0000313" key="2">
    <source>
        <dbReference type="Proteomes" id="UP000766629"/>
    </source>
</evidence>
<dbReference type="InterPro" id="IPR011051">
    <property type="entry name" value="RmlC_Cupin_sf"/>
</dbReference>
<dbReference type="Pfam" id="PF05962">
    <property type="entry name" value="HutD"/>
    <property type="match status" value="1"/>
</dbReference>
<accession>A0ABS7NFS4</accession>
<dbReference type="EMBL" id="JAHVJA010000004">
    <property type="protein sequence ID" value="MBY6140057.1"/>
    <property type="molecule type" value="Genomic_DNA"/>
</dbReference>
<dbReference type="RefSeq" id="WP_222508435.1">
    <property type="nucleotide sequence ID" value="NZ_JAHVJA010000004.1"/>
</dbReference>
<organism evidence="1 2">
    <name type="scientific">Leisingera daeponensis</name>
    <dbReference type="NCBI Taxonomy" id="405746"/>
    <lineage>
        <taxon>Bacteria</taxon>
        <taxon>Pseudomonadati</taxon>
        <taxon>Pseudomonadota</taxon>
        <taxon>Alphaproteobacteria</taxon>
        <taxon>Rhodobacterales</taxon>
        <taxon>Roseobacteraceae</taxon>
        <taxon>Leisingera</taxon>
    </lineage>
</organism>
<dbReference type="Gene3D" id="2.60.120.10">
    <property type="entry name" value="Jelly Rolls"/>
    <property type="match status" value="1"/>
</dbReference>
<dbReference type="PANTHER" id="PTHR37943:SF1">
    <property type="entry name" value="PROTEIN VES"/>
    <property type="match status" value="1"/>
</dbReference>
<dbReference type="InterPro" id="IPR014710">
    <property type="entry name" value="RmlC-like_jellyroll"/>
</dbReference>
<proteinExistence type="predicted"/>
<name>A0ABS7NFS4_9RHOB</name>
<evidence type="ECO:0000313" key="1">
    <source>
        <dbReference type="EMBL" id="MBY6140057.1"/>
    </source>
</evidence>
<dbReference type="PANTHER" id="PTHR37943">
    <property type="entry name" value="PROTEIN VES"/>
    <property type="match status" value="1"/>
</dbReference>